<dbReference type="Pfam" id="PF02929">
    <property type="entry name" value="Bgal_small_N"/>
    <property type="match status" value="1"/>
</dbReference>
<comment type="caution">
    <text evidence="8">The sequence shown here is derived from an EMBL/GenBank/DDBJ whole genome shotgun (WGS) entry which is preliminary data.</text>
</comment>
<dbReference type="Pfam" id="PF02837">
    <property type="entry name" value="Glyco_hydro_2_N"/>
    <property type="match status" value="1"/>
</dbReference>
<protein>
    <recommendedName>
        <fullName evidence="3">beta-galactosidase</fullName>
        <ecNumber evidence="3">3.2.1.23</ecNumber>
    </recommendedName>
    <alternativeName>
        <fullName evidence="6">Lactase</fullName>
    </alternativeName>
</protein>
<dbReference type="InterPro" id="IPR006101">
    <property type="entry name" value="Glyco_hydro_2"/>
</dbReference>
<dbReference type="InterPro" id="IPR004199">
    <property type="entry name" value="B-gal_small/dom_5"/>
</dbReference>
<dbReference type="Gene3D" id="2.70.98.10">
    <property type="match status" value="1"/>
</dbReference>
<dbReference type="Proteomes" id="UP000284465">
    <property type="component" value="Unassembled WGS sequence"/>
</dbReference>
<evidence type="ECO:0000256" key="5">
    <source>
        <dbReference type="ARBA" id="ARBA00023295"/>
    </source>
</evidence>
<evidence type="ECO:0000313" key="8">
    <source>
        <dbReference type="EMBL" id="RHA65430.1"/>
    </source>
</evidence>
<dbReference type="SUPFAM" id="SSF49303">
    <property type="entry name" value="beta-Galactosidase/glucuronidase domain"/>
    <property type="match status" value="2"/>
</dbReference>
<dbReference type="GO" id="GO:0009341">
    <property type="term" value="C:beta-galactosidase complex"/>
    <property type="evidence" value="ECO:0007669"/>
    <property type="project" value="InterPro"/>
</dbReference>
<comment type="similarity">
    <text evidence="2">Belongs to the glycosyl hydrolase 2 family.</text>
</comment>
<keyword evidence="4" id="KW-0378">Hydrolase</keyword>
<sequence>MRDAERKISMRLEKYFEDPEILHVGTEETRCCCEPQDENGESRRNCLSGNWKFHYFSSAAEVFAGIAGEGKGADITDVCRHINEGGWDSIPVPSCWQNHGYDSHQYINVRFPIPFDPPYVPDENPCGLYETEFLRESQTQSRSYLYFEGVDSCFYVWVNGTFAGYSQVSHSPSEFEVTELLADGTNRLDVLVLKWCDGTYLEDQDKFRMSGIFRDVWLIERPCDFVRDYTVTTGITFGEDQVTPQSAEVCLSLSRSTGGSRRELFVRAILRDASGSVEAEGQTTLVSNGSEAKLVFPVKHPRLWSAETPYLYTLEIRTENEILHQNVGIREIHIESSVVKLNGRPIKIRGVNRHDSNAKTGYTISREQLEEDLKLMKSHNINAIRTSHYPNAPWFPEYCDRYGFYVIAEADIEMHGVTSFYGGSSKKTFCTLAMDPMFDKAVIDRVERCVKRDKNAPCILIWSLGNESGYGNSFEKAGRWVKAYDPTRLTHYEGAVYEAEGHVNDTSMIDLYSRMYPHVEWIDEYFADPGNKKPYFMCEFVHAMGNGPGGIRAYMDRMYRYEGFLGGCVWEWCDHAIYDGVAENGKERYLYGGDHGERFHDGNFCVDGLLYPDRTPHTGLREWKNAICPVFVTEIDAANGMFLVENRFDFLEASGEAELCYEIKAGGSAQDETVILADGTKELPHLLPHEKAALTIPVPKLPENMDVYVKLTFIRKKAVEYAACSSTFGFAQFCMQERKVSVLQRENRAEHEVVLVEEPEEWIVLCGTLRVAFGKKTGAPTGIFKDGKSILWGHAGYQIYRAPTDNDIQIKEKWKEAGYDAAMTKVYHSDAFCLDGEAHYVADIGIAAIYRQPAVHLHADWCVNRWGRVIVTLDAHKDMAMPPLPRLGIMLPVERSMRHVTYYGYGPDESYIDKREHCYVDMFQAEVEDLHENYIRPQENGSHYHCRYVSLENEKYRLLAEADNYLDFNVSDYTVEELAGKRHNFELEPASGSLLSLDARMMGIGSNSCGPDLPEEFLRDEAHTVWKVQLQIEEL</sequence>
<dbReference type="Pfam" id="PF00703">
    <property type="entry name" value="Glyco_hydro_2"/>
    <property type="match status" value="1"/>
</dbReference>
<evidence type="ECO:0000256" key="6">
    <source>
        <dbReference type="ARBA" id="ARBA00032230"/>
    </source>
</evidence>
<dbReference type="SMART" id="SM01038">
    <property type="entry name" value="Bgal_small_N"/>
    <property type="match status" value="1"/>
</dbReference>
<dbReference type="Pfam" id="PF02836">
    <property type="entry name" value="Glyco_hydro_2_C"/>
    <property type="match status" value="1"/>
</dbReference>
<dbReference type="InterPro" id="IPR013783">
    <property type="entry name" value="Ig-like_fold"/>
</dbReference>
<accession>A0A3R6DW70</accession>
<dbReference type="InterPro" id="IPR032312">
    <property type="entry name" value="LacZ_4"/>
</dbReference>
<proteinExistence type="inferred from homology"/>
<dbReference type="SUPFAM" id="SSF74650">
    <property type="entry name" value="Galactose mutarotase-like"/>
    <property type="match status" value="1"/>
</dbReference>
<dbReference type="Pfam" id="PF16353">
    <property type="entry name" value="LacZ_4"/>
    <property type="match status" value="1"/>
</dbReference>
<keyword evidence="5" id="KW-0326">Glycosidase</keyword>
<organism evidence="8 9">
    <name type="scientific">Roseburia intestinalis</name>
    <dbReference type="NCBI Taxonomy" id="166486"/>
    <lineage>
        <taxon>Bacteria</taxon>
        <taxon>Bacillati</taxon>
        <taxon>Bacillota</taxon>
        <taxon>Clostridia</taxon>
        <taxon>Lachnospirales</taxon>
        <taxon>Lachnospiraceae</taxon>
        <taxon>Roseburia</taxon>
    </lineage>
</organism>
<dbReference type="InterPro" id="IPR006103">
    <property type="entry name" value="Glyco_hydro_2_cat"/>
</dbReference>
<feature type="domain" description="Beta galactosidase small chain/" evidence="7">
    <location>
        <begin position="763"/>
        <end position="1031"/>
    </location>
</feature>
<dbReference type="GO" id="GO:0005990">
    <property type="term" value="P:lactose catabolic process"/>
    <property type="evidence" value="ECO:0007669"/>
    <property type="project" value="TreeGrafter"/>
</dbReference>
<dbReference type="PRINTS" id="PR00132">
    <property type="entry name" value="GLHYDRLASE2"/>
</dbReference>
<dbReference type="SUPFAM" id="SSF49785">
    <property type="entry name" value="Galactose-binding domain-like"/>
    <property type="match status" value="1"/>
</dbReference>
<dbReference type="GO" id="GO:0004565">
    <property type="term" value="F:beta-galactosidase activity"/>
    <property type="evidence" value="ECO:0007669"/>
    <property type="project" value="UniProtKB-EC"/>
</dbReference>
<evidence type="ECO:0000256" key="3">
    <source>
        <dbReference type="ARBA" id="ARBA00012756"/>
    </source>
</evidence>
<evidence type="ECO:0000256" key="4">
    <source>
        <dbReference type="ARBA" id="ARBA00022801"/>
    </source>
</evidence>
<dbReference type="InterPro" id="IPR014718">
    <property type="entry name" value="GH-type_carb-bd"/>
</dbReference>
<dbReference type="InterPro" id="IPR006102">
    <property type="entry name" value="Ig-like_GH2"/>
</dbReference>
<dbReference type="InterPro" id="IPR017853">
    <property type="entry name" value="GH"/>
</dbReference>
<dbReference type="InterPro" id="IPR036156">
    <property type="entry name" value="Beta-gal/glucu_dom_sf"/>
</dbReference>
<dbReference type="Gene3D" id="2.60.40.10">
    <property type="entry name" value="Immunoglobulins"/>
    <property type="match status" value="2"/>
</dbReference>
<evidence type="ECO:0000313" key="9">
    <source>
        <dbReference type="Proteomes" id="UP000284465"/>
    </source>
</evidence>
<dbReference type="GO" id="GO:0030246">
    <property type="term" value="F:carbohydrate binding"/>
    <property type="evidence" value="ECO:0007669"/>
    <property type="project" value="InterPro"/>
</dbReference>
<dbReference type="Gene3D" id="3.20.20.80">
    <property type="entry name" value="Glycosidases"/>
    <property type="match status" value="1"/>
</dbReference>
<dbReference type="PANTHER" id="PTHR46323">
    <property type="entry name" value="BETA-GALACTOSIDASE"/>
    <property type="match status" value="1"/>
</dbReference>
<reference evidence="8 9" key="1">
    <citation type="submission" date="2018-08" db="EMBL/GenBank/DDBJ databases">
        <title>A genome reference for cultivated species of the human gut microbiota.</title>
        <authorList>
            <person name="Zou Y."/>
            <person name="Xue W."/>
            <person name="Luo G."/>
        </authorList>
    </citation>
    <scope>NUCLEOTIDE SEQUENCE [LARGE SCALE GENOMIC DNA]</scope>
    <source>
        <strain evidence="8 9">AM43-11</strain>
    </source>
</reference>
<evidence type="ECO:0000259" key="7">
    <source>
        <dbReference type="SMART" id="SM01038"/>
    </source>
</evidence>
<dbReference type="InterPro" id="IPR006104">
    <property type="entry name" value="Glyco_hydro_2_N"/>
</dbReference>
<comment type="catalytic activity">
    <reaction evidence="1">
        <text>Hydrolysis of terminal non-reducing beta-D-galactose residues in beta-D-galactosides.</text>
        <dbReference type="EC" id="3.2.1.23"/>
    </reaction>
</comment>
<name>A0A3R6DW70_9FIRM</name>
<dbReference type="InterPro" id="IPR011013">
    <property type="entry name" value="Gal_mutarotase_sf_dom"/>
</dbReference>
<dbReference type="Gene3D" id="2.60.120.260">
    <property type="entry name" value="Galactose-binding domain-like"/>
    <property type="match status" value="1"/>
</dbReference>
<evidence type="ECO:0000256" key="2">
    <source>
        <dbReference type="ARBA" id="ARBA00007401"/>
    </source>
</evidence>
<evidence type="ECO:0000256" key="1">
    <source>
        <dbReference type="ARBA" id="ARBA00001412"/>
    </source>
</evidence>
<dbReference type="SUPFAM" id="SSF51445">
    <property type="entry name" value="(Trans)glycosidases"/>
    <property type="match status" value="1"/>
</dbReference>
<gene>
    <name evidence="8" type="ORF">DW927_14515</name>
</gene>
<dbReference type="PANTHER" id="PTHR46323:SF2">
    <property type="entry name" value="BETA-GALACTOSIDASE"/>
    <property type="match status" value="1"/>
</dbReference>
<dbReference type="InterPro" id="IPR050347">
    <property type="entry name" value="Bact_Beta-galactosidase"/>
</dbReference>
<dbReference type="EC" id="3.2.1.23" evidence="3"/>
<dbReference type="InterPro" id="IPR008979">
    <property type="entry name" value="Galactose-bd-like_sf"/>
</dbReference>
<dbReference type="EMBL" id="QSFP01000019">
    <property type="protein sequence ID" value="RHA65430.1"/>
    <property type="molecule type" value="Genomic_DNA"/>
</dbReference>
<dbReference type="AlphaFoldDB" id="A0A3R6DW70"/>